<dbReference type="NCBIfam" id="NF005596">
    <property type="entry name" value="PRK07328.1"/>
    <property type="match status" value="1"/>
</dbReference>
<dbReference type="Pfam" id="PF02811">
    <property type="entry name" value="PHP"/>
    <property type="match status" value="1"/>
</dbReference>
<keyword evidence="4 8" id="KW-0028">Amino-acid biosynthesis</keyword>
<dbReference type="RefSeq" id="WP_125658415.1">
    <property type="nucleotide sequence ID" value="NZ_AP019308.1"/>
</dbReference>
<sequence length="269" mass="30165">MKFDLHTHHFRCGHADDSIEAYIQAGIKAGLGVIGISDHSPYFASVEDQPNPGTAMAKSDFVNYIEEVLKLKAKYEGKIDVLLGVESDYYPEHEQLYKDVYAKYPFDYIIGSVHQTRGVSIFNRKRWKGLSAEVQITEKEHYYALIGQSAKSGMFQVLGHIDAMKGYYPAFSDIPATEAIDTALSIIADSGVAIEINTSGKMKDSGGWYPSNAILERACHYGVQVTFGSDSHVPKRVGDEWELVAKRLKEIGFKQWVYFKQKQPVVVKL</sequence>
<evidence type="ECO:0000256" key="4">
    <source>
        <dbReference type="ARBA" id="ARBA00022605"/>
    </source>
</evidence>
<dbReference type="GO" id="GO:0000105">
    <property type="term" value="P:L-histidine biosynthetic process"/>
    <property type="evidence" value="ECO:0007669"/>
    <property type="project" value="UniProtKB-UniRule"/>
</dbReference>
<protein>
    <recommendedName>
        <fullName evidence="3 8">Histidinol-phosphatase</fullName>
        <shortName evidence="8">HolPase</shortName>
        <ecNumber evidence="3 8">3.1.3.15</ecNumber>
    </recommendedName>
</protein>
<dbReference type="InterPro" id="IPR010140">
    <property type="entry name" value="Histidinol_P_phosphatase_HisJ"/>
</dbReference>
<dbReference type="InterPro" id="IPR004013">
    <property type="entry name" value="PHP_dom"/>
</dbReference>
<dbReference type="PANTHER" id="PTHR21039:SF0">
    <property type="entry name" value="HISTIDINOL-PHOSPHATASE"/>
    <property type="match status" value="1"/>
</dbReference>
<evidence type="ECO:0000313" key="10">
    <source>
        <dbReference type="Proteomes" id="UP000275368"/>
    </source>
</evidence>
<dbReference type="InterPro" id="IPR016195">
    <property type="entry name" value="Pol/histidinol_Pase-like"/>
</dbReference>
<dbReference type="GO" id="GO:0005737">
    <property type="term" value="C:cytoplasm"/>
    <property type="evidence" value="ECO:0007669"/>
    <property type="project" value="TreeGrafter"/>
</dbReference>
<evidence type="ECO:0000256" key="1">
    <source>
        <dbReference type="ARBA" id="ARBA00004970"/>
    </source>
</evidence>
<evidence type="ECO:0000256" key="2">
    <source>
        <dbReference type="ARBA" id="ARBA00009152"/>
    </source>
</evidence>
<comment type="catalytic activity">
    <reaction evidence="7 8">
        <text>L-histidinol phosphate + H2O = L-histidinol + phosphate</text>
        <dbReference type="Rhea" id="RHEA:14465"/>
        <dbReference type="ChEBI" id="CHEBI:15377"/>
        <dbReference type="ChEBI" id="CHEBI:43474"/>
        <dbReference type="ChEBI" id="CHEBI:57699"/>
        <dbReference type="ChEBI" id="CHEBI:57980"/>
        <dbReference type="EC" id="3.1.3.15"/>
    </reaction>
</comment>
<accession>A0A3G9J764</accession>
<comment type="pathway">
    <text evidence="1 8">Amino-acid biosynthesis; L-histidine biosynthesis; L-histidine from 5-phospho-alpha-D-ribose 1-diphosphate: step 8/9.</text>
</comment>
<evidence type="ECO:0000256" key="7">
    <source>
        <dbReference type="ARBA" id="ARBA00049158"/>
    </source>
</evidence>
<evidence type="ECO:0000256" key="5">
    <source>
        <dbReference type="ARBA" id="ARBA00022801"/>
    </source>
</evidence>
<reference evidence="9 10" key="1">
    <citation type="submission" date="2018-11" db="EMBL/GenBank/DDBJ databases">
        <title>Complete genome sequence of Paenibacillus baekrokdamisoli strain KCTC 33723.</title>
        <authorList>
            <person name="Kang S.W."/>
            <person name="Lee K.C."/>
            <person name="Kim K.K."/>
            <person name="Kim J.S."/>
            <person name="Kim D.S."/>
            <person name="Ko S.H."/>
            <person name="Yang S.H."/>
            <person name="Lee J.S."/>
        </authorList>
    </citation>
    <scope>NUCLEOTIDE SEQUENCE [LARGE SCALE GENOMIC DNA]</scope>
    <source>
        <strain evidence="9 10">KCTC 33723</strain>
    </source>
</reference>
<organism evidence="9 10">
    <name type="scientific">Paenibacillus baekrokdamisoli</name>
    <dbReference type="NCBI Taxonomy" id="1712516"/>
    <lineage>
        <taxon>Bacteria</taxon>
        <taxon>Bacillati</taxon>
        <taxon>Bacillota</taxon>
        <taxon>Bacilli</taxon>
        <taxon>Bacillales</taxon>
        <taxon>Paenibacillaceae</taxon>
        <taxon>Paenibacillus</taxon>
    </lineage>
</organism>
<dbReference type="EMBL" id="AP019308">
    <property type="protein sequence ID" value="BBH21621.1"/>
    <property type="molecule type" value="Genomic_DNA"/>
</dbReference>
<dbReference type="Gene3D" id="3.20.20.140">
    <property type="entry name" value="Metal-dependent hydrolases"/>
    <property type="match status" value="1"/>
</dbReference>
<keyword evidence="5 8" id="KW-0378">Hydrolase</keyword>
<dbReference type="EC" id="3.1.3.15" evidence="3 8"/>
<dbReference type="OrthoDB" id="9775255at2"/>
<dbReference type="GO" id="GO:0004401">
    <property type="term" value="F:histidinol-phosphatase activity"/>
    <property type="evidence" value="ECO:0007669"/>
    <property type="project" value="UniProtKB-UniRule"/>
</dbReference>
<proteinExistence type="inferred from homology"/>
<evidence type="ECO:0000256" key="6">
    <source>
        <dbReference type="ARBA" id="ARBA00023102"/>
    </source>
</evidence>
<evidence type="ECO:0000313" key="9">
    <source>
        <dbReference type="EMBL" id="BBH21621.1"/>
    </source>
</evidence>
<dbReference type="CDD" id="cd12110">
    <property type="entry name" value="PHP_HisPPase_Hisj_like"/>
    <property type="match status" value="1"/>
</dbReference>
<name>A0A3G9J764_9BACL</name>
<keyword evidence="10" id="KW-1185">Reference proteome</keyword>
<keyword evidence="6 8" id="KW-0368">Histidine biosynthesis</keyword>
<dbReference type="SUPFAM" id="SSF89550">
    <property type="entry name" value="PHP domain-like"/>
    <property type="match status" value="1"/>
</dbReference>
<gene>
    <name evidence="9" type="ORF">Back11_29660</name>
</gene>
<evidence type="ECO:0000256" key="8">
    <source>
        <dbReference type="RuleBase" id="RU366003"/>
    </source>
</evidence>
<dbReference type="AlphaFoldDB" id="A0A3G9J764"/>
<dbReference type="PANTHER" id="PTHR21039">
    <property type="entry name" value="HISTIDINOL PHOSPHATASE-RELATED"/>
    <property type="match status" value="1"/>
</dbReference>
<comment type="similarity">
    <text evidence="2 8">Belongs to the PHP hydrolase family. HisK subfamily.</text>
</comment>
<dbReference type="KEGG" id="pbk:Back11_29660"/>
<dbReference type="UniPathway" id="UPA00031">
    <property type="reaction ID" value="UER00013"/>
</dbReference>
<evidence type="ECO:0000256" key="3">
    <source>
        <dbReference type="ARBA" id="ARBA00013085"/>
    </source>
</evidence>
<dbReference type="Proteomes" id="UP000275368">
    <property type="component" value="Chromosome"/>
</dbReference>
<dbReference type="NCBIfam" id="TIGR01856">
    <property type="entry name" value="hisJ_fam"/>
    <property type="match status" value="1"/>
</dbReference>